<dbReference type="EMBL" id="JALGBH010000002">
    <property type="protein sequence ID" value="MCJ0742950.1"/>
    <property type="molecule type" value="Genomic_DNA"/>
</dbReference>
<accession>A0ABS9ZXD2</accession>
<reference evidence="2" key="1">
    <citation type="submission" date="2022-03" db="EMBL/GenBank/DDBJ databases">
        <authorList>
            <person name="Woo C.Y."/>
        </authorList>
    </citation>
    <scope>NUCLEOTIDE SEQUENCE</scope>
    <source>
        <strain evidence="2">CYS-01</strain>
    </source>
</reference>
<proteinExistence type="predicted"/>
<name>A0ABS9ZXD2_9SPHI</name>
<keyword evidence="1" id="KW-0732">Signal</keyword>
<protein>
    <recommendedName>
        <fullName evidence="4">Lipoprotein</fullName>
    </recommendedName>
</protein>
<feature type="chain" id="PRO_5046702140" description="Lipoprotein" evidence="1">
    <location>
        <begin position="19"/>
        <end position="100"/>
    </location>
</feature>
<keyword evidence="3" id="KW-1185">Reference proteome</keyword>
<feature type="signal peptide" evidence="1">
    <location>
        <begin position="1"/>
        <end position="18"/>
    </location>
</feature>
<dbReference type="RefSeq" id="WP_243361875.1">
    <property type="nucleotide sequence ID" value="NZ_JALGBH010000002.1"/>
</dbReference>
<sequence>MKAFLKTFVFLLLTLVFACKEKSLTFSKLDQFSKIDTVKEGNEVTYFKTDCYIVYNYKDNLNNERTVDSFAYKNRAADLGKYMGYTIMMTNILIEPILII</sequence>
<dbReference type="Proteomes" id="UP001165460">
    <property type="component" value="Unassembled WGS sequence"/>
</dbReference>
<evidence type="ECO:0000313" key="2">
    <source>
        <dbReference type="EMBL" id="MCJ0742950.1"/>
    </source>
</evidence>
<comment type="caution">
    <text evidence="2">The sequence shown here is derived from an EMBL/GenBank/DDBJ whole genome shotgun (WGS) entry which is preliminary data.</text>
</comment>
<evidence type="ECO:0008006" key="4">
    <source>
        <dbReference type="Google" id="ProtNLM"/>
    </source>
</evidence>
<evidence type="ECO:0000313" key="3">
    <source>
        <dbReference type="Proteomes" id="UP001165460"/>
    </source>
</evidence>
<evidence type="ECO:0000256" key="1">
    <source>
        <dbReference type="SAM" id="SignalP"/>
    </source>
</evidence>
<dbReference type="PROSITE" id="PS51257">
    <property type="entry name" value="PROKAR_LIPOPROTEIN"/>
    <property type="match status" value="1"/>
</dbReference>
<gene>
    <name evidence="2" type="ORF">MMF97_09535</name>
</gene>
<organism evidence="2 3">
    <name type="scientific">Pedobacter montanisoli</name>
    <dbReference type="NCBI Taxonomy" id="2923277"/>
    <lineage>
        <taxon>Bacteria</taxon>
        <taxon>Pseudomonadati</taxon>
        <taxon>Bacteroidota</taxon>
        <taxon>Sphingobacteriia</taxon>
        <taxon>Sphingobacteriales</taxon>
        <taxon>Sphingobacteriaceae</taxon>
        <taxon>Pedobacter</taxon>
    </lineage>
</organism>